<comment type="caution">
    <text evidence="3">The sequence shown here is derived from an EMBL/GenBank/DDBJ whole genome shotgun (WGS) entry which is preliminary data.</text>
</comment>
<dbReference type="Gene3D" id="3.40.190.10">
    <property type="entry name" value="Periplasmic binding protein-like II"/>
    <property type="match status" value="1"/>
</dbReference>
<reference evidence="3 4" key="1">
    <citation type="journal article" date="2016" name="J. Microbiol.">
        <title>Dankookia rubra gen. nov., sp. nov., an alphaproteobacterium isolated from sediment of a shallow stream.</title>
        <authorList>
            <person name="Kim W.H."/>
            <person name="Kim D.H."/>
            <person name="Kang K."/>
            <person name="Ahn T.Y."/>
        </authorList>
    </citation>
    <scope>NUCLEOTIDE SEQUENCE [LARGE SCALE GENOMIC DNA]</scope>
    <source>
        <strain evidence="3 4">JCM30602</strain>
    </source>
</reference>
<comment type="similarity">
    <text evidence="1">Belongs to the UPF0065 (bug) family.</text>
</comment>
<dbReference type="OrthoDB" id="7254903at2"/>
<feature type="region of interest" description="Disordered" evidence="2">
    <location>
        <begin position="65"/>
        <end position="104"/>
    </location>
</feature>
<dbReference type="AlphaFoldDB" id="A0A4R5Q8D1"/>
<name>A0A4R5Q8D1_9PROT</name>
<dbReference type="Gene3D" id="3.40.190.150">
    <property type="entry name" value="Bordetella uptake gene, domain 1"/>
    <property type="match status" value="1"/>
</dbReference>
<sequence length="452" mass="46989">MAAIATGAGPTAAGSVRGDGAEQAASIANSVTASSVWFGDGLWGRQGTAVSSVLVAGPINDTAVARRSGSVHRDRLELGRSGPPHGRGSGAGGEGWHSDRTANPLQASRRRPALLYFPVRATRGRGPMQGRVGRRPLLGAIGSTLVAYAATAQAEWRPDRPLRMIVPPGPGSGADVIARALAAKLVDLLGQSVVVDNQNQGVGAVGIMAAARAKPDGQTLMCSISSILLAPLVDPNLTYDVRQFQPVSQLHQAATVLIVPPQVPARTLAEFLALVRATPERFTIADYGHGTASHVNAALLIKRAGLASDIVHYSNTPGIIRDLVADHIRCAIVDSASGMQPIRDRMVHALAVSGRQRLGVIGEIPTFGEQGFAGFEPAPWQSMFLPLGTPPAIAGVIERAVRQAVAAPDFSARLRGLGFEPVGGSAEELAAMLASERATWQAVIAETGIRPA</sequence>
<accession>A0A4R5Q8D1</accession>
<evidence type="ECO:0000313" key="4">
    <source>
        <dbReference type="Proteomes" id="UP000295096"/>
    </source>
</evidence>
<protein>
    <submittedName>
        <fullName evidence="3">Tripartite tricarboxylate transporter substrate binding protein</fullName>
    </submittedName>
</protein>
<dbReference type="PANTHER" id="PTHR42928:SF5">
    <property type="entry name" value="BLR1237 PROTEIN"/>
    <property type="match status" value="1"/>
</dbReference>
<dbReference type="Proteomes" id="UP000295096">
    <property type="component" value="Unassembled WGS sequence"/>
</dbReference>
<keyword evidence="4" id="KW-1185">Reference proteome</keyword>
<dbReference type="PANTHER" id="PTHR42928">
    <property type="entry name" value="TRICARBOXYLATE-BINDING PROTEIN"/>
    <property type="match status" value="1"/>
</dbReference>
<feature type="compositionally biased region" description="Gly residues" evidence="2">
    <location>
        <begin position="85"/>
        <end position="95"/>
    </location>
</feature>
<gene>
    <name evidence="3" type="ORF">E2C06_32990</name>
</gene>
<evidence type="ECO:0000256" key="1">
    <source>
        <dbReference type="ARBA" id="ARBA00006987"/>
    </source>
</evidence>
<dbReference type="InterPro" id="IPR005064">
    <property type="entry name" value="BUG"/>
</dbReference>
<organism evidence="3 4">
    <name type="scientific">Dankookia rubra</name>
    <dbReference type="NCBI Taxonomy" id="1442381"/>
    <lineage>
        <taxon>Bacteria</taxon>
        <taxon>Pseudomonadati</taxon>
        <taxon>Pseudomonadota</taxon>
        <taxon>Alphaproteobacteria</taxon>
        <taxon>Acetobacterales</taxon>
        <taxon>Roseomonadaceae</taxon>
        <taxon>Dankookia</taxon>
    </lineage>
</organism>
<proteinExistence type="inferred from homology"/>
<evidence type="ECO:0000256" key="2">
    <source>
        <dbReference type="SAM" id="MobiDB-lite"/>
    </source>
</evidence>
<evidence type="ECO:0000313" key="3">
    <source>
        <dbReference type="EMBL" id="TDH58367.1"/>
    </source>
</evidence>
<dbReference type="InterPro" id="IPR042100">
    <property type="entry name" value="Bug_dom1"/>
</dbReference>
<dbReference type="CDD" id="cd07012">
    <property type="entry name" value="PBP2_Bug_TTT"/>
    <property type="match status" value="1"/>
</dbReference>
<dbReference type="Pfam" id="PF03401">
    <property type="entry name" value="TctC"/>
    <property type="match status" value="1"/>
</dbReference>
<dbReference type="EMBL" id="SMSJ01000127">
    <property type="protein sequence ID" value="TDH58367.1"/>
    <property type="molecule type" value="Genomic_DNA"/>
</dbReference>